<evidence type="ECO:0000256" key="1">
    <source>
        <dbReference type="SAM" id="MobiDB-lite"/>
    </source>
</evidence>
<evidence type="ECO:0000313" key="2">
    <source>
        <dbReference type="EMBL" id="GLY81400.1"/>
    </source>
</evidence>
<evidence type="ECO:0000313" key="3">
    <source>
        <dbReference type="Proteomes" id="UP001165135"/>
    </source>
</evidence>
<reference evidence="2" key="1">
    <citation type="submission" date="2023-03" db="EMBL/GenBank/DDBJ databases">
        <title>Actinoallomurus iriomotensis NBRC 103681.</title>
        <authorList>
            <person name="Ichikawa N."/>
            <person name="Sato H."/>
            <person name="Tonouchi N."/>
        </authorList>
    </citation>
    <scope>NUCLEOTIDE SEQUENCE</scope>
    <source>
        <strain evidence="2">NBRC 103681</strain>
    </source>
</reference>
<name>A0A9W6RWX0_9ACTN</name>
<dbReference type="EMBL" id="BSTJ01000019">
    <property type="protein sequence ID" value="GLY81400.1"/>
    <property type="molecule type" value="Genomic_DNA"/>
</dbReference>
<dbReference type="Proteomes" id="UP001165135">
    <property type="component" value="Unassembled WGS sequence"/>
</dbReference>
<accession>A0A9W6RWX0</accession>
<feature type="region of interest" description="Disordered" evidence="1">
    <location>
        <begin position="1"/>
        <end position="54"/>
    </location>
</feature>
<proteinExistence type="predicted"/>
<organism evidence="2 3">
    <name type="scientific">Actinoallomurus iriomotensis</name>
    <dbReference type="NCBI Taxonomy" id="478107"/>
    <lineage>
        <taxon>Bacteria</taxon>
        <taxon>Bacillati</taxon>
        <taxon>Actinomycetota</taxon>
        <taxon>Actinomycetes</taxon>
        <taxon>Streptosporangiales</taxon>
        <taxon>Thermomonosporaceae</taxon>
        <taxon>Actinoallomurus</taxon>
    </lineage>
</organism>
<gene>
    <name evidence="2" type="ORF">Airi01_096670</name>
</gene>
<sequence length="54" mass="5923">MSSSTSALAIKHTADEWRPSKPGLIMNTAPKKLALANGRRDDRKAQSTARNRES</sequence>
<comment type="caution">
    <text evidence="2">The sequence shown here is derived from an EMBL/GenBank/DDBJ whole genome shotgun (WGS) entry which is preliminary data.</text>
</comment>
<protein>
    <submittedName>
        <fullName evidence="2">Uncharacterized protein</fullName>
    </submittedName>
</protein>
<dbReference type="AlphaFoldDB" id="A0A9W6RWX0"/>
<feature type="compositionally biased region" description="Basic and acidic residues" evidence="1">
    <location>
        <begin position="38"/>
        <end position="54"/>
    </location>
</feature>